<feature type="domain" description="Sulfotransferase" evidence="4">
    <location>
        <begin position="49"/>
        <end position="175"/>
    </location>
</feature>
<comment type="similarity">
    <text evidence="1 3">Belongs to the sulfotransferase 1 family.</text>
</comment>
<evidence type="ECO:0000256" key="1">
    <source>
        <dbReference type="ARBA" id="ARBA00005771"/>
    </source>
</evidence>
<dbReference type="Proteomes" id="UP000245207">
    <property type="component" value="Unassembled WGS sequence"/>
</dbReference>
<proteinExistence type="inferred from homology"/>
<keyword evidence="2 3" id="KW-0808">Transferase</keyword>
<dbReference type="STRING" id="35608.A0A2U1NUV5"/>
<dbReference type="EC" id="2.8.2.-" evidence="3"/>
<organism evidence="5 6">
    <name type="scientific">Artemisia annua</name>
    <name type="common">Sweet wormwood</name>
    <dbReference type="NCBI Taxonomy" id="35608"/>
    <lineage>
        <taxon>Eukaryota</taxon>
        <taxon>Viridiplantae</taxon>
        <taxon>Streptophyta</taxon>
        <taxon>Embryophyta</taxon>
        <taxon>Tracheophyta</taxon>
        <taxon>Spermatophyta</taxon>
        <taxon>Magnoliopsida</taxon>
        <taxon>eudicotyledons</taxon>
        <taxon>Gunneridae</taxon>
        <taxon>Pentapetalae</taxon>
        <taxon>asterids</taxon>
        <taxon>campanulids</taxon>
        <taxon>Asterales</taxon>
        <taxon>Asteraceae</taxon>
        <taxon>Asteroideae</taxon>
        <taxon>Anthemideae</taxon>
        <taxon>Artemisiinae</taxon>
        <taxon>Artemisia</taxon>
    </lineage>
</organism>
<dbReference type="EMBL" id="PKPP01002154">
    <property type="protein sequence ID" value="PWA77237.1"/>
    <property type="molecule type" value="Genomic_DNA"/>
</dbReference>
<accession>A0A2U1NUV5</accession>
<evidence type="ECO:0000313" key="5">
    <source>
        <dbReference type="EMBL" id="PWA77237.1"/>
    </source>
</evidence>
<evidence type="ECO:0000256" key="2">
    <source>
        <dbReference type="ARBA" id="ARBA00022679"/>
    </source>
</evidence>
<keyword evidence="6" id="KW-1185">Reference proteome</keyword>
<evidence type="ECO:0000313" key="6">
    <source>
        <dbReference type="Proteomes" id="UP000245207"/>
    </source>
</evidence>
<dbReference type="PANTHER" id="PTHR11783">
    <property type="entry name" value="SULFOTRANSFERASE SULT"/>
    <property type="match status" value="1"/>
</dbReference>
<gene>
    <name evidence="5" type="ORF">CTI12_AA224830</name>
</gene>
<dbReference type="Pfam" id="PF00685">
    <property type="entry name" value="Sulfotransfer_1"/>
    <property type="match status" value="1"/>
</dbReference>
<name>A0A2U1NUV5_ARTAN</name>
<dbReference type="AlphaFoldDB" id="A0A2U1NUV5"/>
<protein>
    <recommendedName>
        <fullName evidence="3">Sulfotransferase</fullName>
        <ecNumber evidence="3">2.8.2.-</ecNumber>
    </recommendedName>
</protein>
<dbReference type="GO" id="GO:0008146">
    <property type="term" value="F:sulfotransferase activity"/>
    <property type="evidence" value="ECO:0007669"/>
    <property type="project" value="InterPro"/>
</dbReference>
<sequence>MEEMFKTLPQHSCSGLKGRMTLYNYQGFWNIQLAHEGAIMAQQKFKARPSDVLLCSSPKTGTTWLKALTFAIVTREKFNEFNSPLLTALPHAFVPFIETELDKIDENHKNSSFSLMASHVPYTSLPESVIASDCKIVYIYRNIKDVVVSNYHFWRDIVDVPVEDVPFDEAFEEFC</sequence>
<dbReference type="Gene3D" id="3.40.50.300">
    <property type="entry name" value="P-loop containing nucleotide triphosphate hydrolases"/>
    <property type="match status" value="1"/>
</dbReference>
<dbReference type="InterPro" id="IPR000863">
    <property type="entry name" value="Sulfotransferase_dom"/>
</dbReference>
<evidence type="ECO:0000259" key="4">
    <source>
        <dbReference type="Pfam" id="PF00685"/>
    </source>
</evidence>
<dbReference type="InterPro" id="IPR027417">
    <property type="entry name" value="P-loop_NTPase"/>
</dbReference>
<reference evidence="5 6" key="1">
    <citation type="journal article" date="2018" name="Mol. Plant">
        <title>The genome of Artemisia annua provides insight into the evolution of Asteraceae family and artemisinin biosynthesis.</title>
        <authorList>
            <person name="Shen Q."/>
            <person name="Zhang L."/>
            <person name="Liao Z."/>
            <person name="Wang S."/>
            <person name="Yan T."/>
            <person name="Shi P."/>
            <person name="Liu M."/>
            <person name="Fu X."/>
            <person name="Pan Q."/>
            <person name="Wang Y."/>
            <person name="Lv Z."/>
            <person name="Lu X."/>
            <person name="Zhang F."/>
            <person name="Jiang W."/>
            <person name="Ma Y."/>
            <person name="Chen M."/>
            <person name="Hao X."/>
            <person name="Li L."/>
            <person name="Tang Y."/>
            <person name="Lv G."/>
            <person name="Zhou Y."/>
            <person name="Sun X."/>
            <person name="Brodelius P.E."/>
            <person name="Rose J.K.C."/>
            <person name="Tang K."/>
        </authorList>
    </citation>
    <scope>NUCLEOTIDE SEQUENCE [LARGE SCALE GENOMIC DNA]</scope>
    <source>
        <strain evidence="6">cv. Huhao1</strain>
        <tissue evidence="5">Leaf</tissue>
    </source>
</reference>
<dbReference type="SUPFAM" id="SSF52540">
    <property type="entry name" value="P-loop containing nucleoside triphosphate hydrolases"/>
    <property type="match status" value="1"/>
</dbReference>
<evidence type="ECO:0000256" key="3">
    <source>
        <dbReference type="RuleBase" id="RU361155"/>
    </source>
</evidence>
<comment type="caution">
    <text evidence="5">The sequence shown here is derived from an EMBL/GenBank/DDBJ whole genome shotgun (WGS) entry which is preliminary data.</text>
</comment>
<dbReference type="OrthoDB" id="205623at2759"/>